<gene>
    <name evidence="2" type="ORF">ACFQGB_12900</name>
</gene>
<reference evidence="2 3" key="1">
    <citation type="journal article" date="2019" name="Int. J. Syst. Evol. Microbiol.">
        <title>The Global Catalogue of Microorganisms (GCM) 10K type strain sequencing project: providing services to taxonomists for standard genome sequencing and annotation.</title>
        <authorList>
            <consortium name="The Broad Institute Genomics Platform"/>
            <consortium name="The Broad Institute Genome Sequencing Center for Infectious Disease"/>
            <person name="Wu L."/>
            <person name="Ma J."/>
        </authorList>
    </citation>
    <scope>NUCLEOTIDE SEQUENCE [LARGE SCALE GENOMIC DNA]</scope>
    <source>
        <strain evidence="2 3">GX26</strain>
    </source>
</reference>
<accession>A0ABD5VJ79</accession>
<keyword evidence="3" id="KW-1185">Reference proteome</keyword>
<dbReference type="EMBL" id="JBHSXN010000002">
    <property type="protein sequence ID" value="MFC6953763.1"/>
    <property type="molecule type" value="Genomic_DNA"/>
</dbReference>
<proteinExistence type="predicted"/>
<feature type="compositionally biased region" description="Basic and acidic residues" evidence="1">
    <location>
        <begin position="237"/>
        <end position="246"/>
    </location>
</feature>
<feature type="compositionally biased region" description="Acidic residues" evidence="1">
    <location>
        <begin position="249"/>
        <end position="263"/>
    </location>
</feature>
<dbReference type="Proteomes" id="UP001596395">
    <property type="component" value="Unassembled WGS sequence"/>
</dbReference>
<comment type="caution">
    <text evidence="2">The sequence shown here is derived from an EMBL/GenBank/DDBJ whole genome shotgun (WGS) entry which is preliminary data.</text>
</comment>
<protein>
    <submittedName>
        <fullName evidence="2">Uncharacterized protein</fullName>
    </submittedName>
</protein>
<evidence type="ECO:0000313" key="2">
    <source>
        <dbReference type="EMBL" id="MFC6953763.1"/>
    </source>
</evidence>
<sequence length="263" mass="29987">MAFGEITGASTAELGQLKQEYLDSPLYLETERPFEEAFCLMPIGKQPEEYDGPQRYCQNRAKTNDDGSKAPFCRFHGGSFSSNPNLDNLDPLANMSHGFFLNRKHLMENFRDYEREFYEEVMYEWPEKYGIDFDEDPSAMEDMHALALAIIRDGRANDVINANRDLTTTKGNYGPDGSLLEREEQAHYLISEEQAQRRLVMKMKDELGISRKHRDEIGQAEDASRTVAGLVEGMADALDKSEHEYDPAAFEESEPENADESEN</sequence>
<dbReference type="AlphaFoldDB" id="A0ABD5VJ79"/>
<evidence type="ECO:0000256" key="1">
    <source>
        <dbReference type="SAM" id="MobiDB-lite"/>
    </source>
</evidence>
<organism evidence="2 3">
    <name type="scientific">Halorubellus litoreus</name>
    <dbReference type="NCBI Taxonomy" id="755308"/>
    <lineage>
        <taxon>Archaea</taxon>
        <taxon>Methanobacteriati</taxon>
        <taxon>Methanobacteriota</taxon>
        <taxon>Stenosarchaea group</taxon>
        <taxon>Halobacteria</taxon>
        <taxon>Halobacteriales</taxon>
        <taxon>Halorubellaceae</taxon>
        <taxon>Halorubellus</taxon>
    </lineage>
</organism>
<feature type="region of interest" description="Disordered" evidence="1">
    <location>
        <begin position="234"/>
        <end position="263"/>
    </location>
</feature>
<evidence type="ECO:0000313" key="3">
    <source>
        <dbReference type="Proteomes" id="UP001596395"/>
    </source>
</evidence>
<dbReference type="RefSeq" id="WP_336350716.1">
    <property type="nucleotide sequence ID" value="NZ_JAZAQL010000002.1"/>
</dbReference>
<name>A0ABD5VJ79_9EURY</name>